<keyword evidence="4" id="KW-0862">Zinc</keyword>
<dbReference type="GO" id="GO:0005634">
    <property type="term" value="C:nucleus"/>
    <property type="evidence" value="ECO:0007669"/>
    <property type="project" value="UniProtKB-SubCell"/>
</dbReference>
<dbReference type="SUPFAM" id="SSF140996">
    <property type="entry name" value="Hermes dimerisation domain"/>
    <property type="match status" value="1"/>
</dbReference>
<protein>
    <recommendedName>
        <fullName evidence="11">HAT C-terminal dimerisation domain-containing protein</fullName>
    </recommendedName>
</protein>
<evidence type="ECO:0000256" key="4">
    <source>
        <dbReference type="ARBA" id="ARBA00022833"/>
    </source>
</evidence>
<comment type="caution">
    <text evidence="8">The sequence shown here is derived from an EMBL/GenBank/DDBJ whole genome shotgun (WGS) entry which is preliminary data.</text>
</comment>
<dbReference type="GO" id="GO:0046983">
    <property type="term" value="F:protein dimerization activity"/>
    <property type="evidence" value="ECO:0007669"/>
    <property type="project" value="InterPro"/>
</dbReference>
<comment type="subcellular location">
    <subcellularLocation>
        <location evidence="1">Nucleus</location>
    </subcellularLocation>
</comment>
<evidence type="ECO:0000256" key="3">
    <source>
        <dbReference type="ARBA" id="ARBA00022771"/>
    </source>
</evidence>
<accession>A0A5C6MI83</accession>
<dbReference type="EMBL" id="RHFK02000092">
    <property type="protein sequence ID" value="TWW54792.1"/>
    <property type="molecule type" value="Genomic_DNA"/>
</dbReference>
<dbReference type="Pfam" id="PF05699">
    <property type="entry name" value="Dimer_Tnp_hAT"/>
    <property type="match status" value="1"/>
</dbReference>
<keyword evidence="10" id="KW-1185">Reference proteome</keyword>
<reference evidence="8 10" key="1">
    <citation type="submission" date="2019-04" db="EMBL/GenBank/DDBJ databases">
        <title>Chromosome genome assembly for Takifugu flavidus.</title>
        <authorList>
            <person name="Xiao S."/>
        </authorList>
    </citation>
    <scope>NUCLEOTIDE SEQUENCE [LARGE SCALE GENOMIC DNA]</scope>
    <source>
        <strain evidence="8">HTHZ2018</strain>
        <tissue evidence="8">Muscle</tissue>
    </source>
</reference>
<dbReference type="EMBL" id="RHFK02000001">
    <property type="protein sequence ID" value="TWW80948.1"/>
    <property type="molecule type" value="Genomic_DNA"/>
</dbReference>
<keyword evidence="3" id="KW-0863">Zinc-finger</keyword>
<dbReference type="InterPro" id="IPR008906">
    <property type="entry name" value="HATC_C_dom"/>
</dbReference>
<name>A0A5C6MI83_9TELE</name>
<dbReference type="PANTHER" id="PTHR46481">
    <property type="entry name" value="ZINC FINGER BED DOMAIN-CONTAINING PROTEIN 4"/>
    <property type="match status" value="1"/>
</dbReference>
<feature type="domain" description="HAT C-terminal dimerisation" evidence="6">
    <location>
        <begin position="187"/>
        <end position="232"/>
    </location>
</feature>
<dbReference type="SUPFAM" id="SSF53098">
    <property type="entry name" value="Ribonuclease H-like"/>
    <property type="match status" value="1"/>
</dbReference>
<evidence type="ECO:0000259" key="7">
    <source>
        <dbReference type="Pfam" id="PF10683"/>
    </source>
</evidence>
<dbReference type="InterPro" id="IPR012337">
    <property type="entry name" value="RNaseH-like_sf"/>
</dbReference>
<dbReference type="Pfam" id="PF10683">
    <property type="entry name" value="DBD_Tnp_Hermes"/>
    <property type="match status" value="1"/>
</dbReference>
<dbReference type="AlphaFoldDB" id="A0A5C6MI83"/>
<evidence type="ECO:0000256" key="5">
    <source>
        <dbReference type="ARBA" id="ARBA00023242"/>
    </source>
</evidence>
<evidence type="ECO:0000313" key="9">
    <source>
        <dbReference type="EMBL" id="TWW80948.1"/>
    </source>
</evidence>
<evidence type="ECO:0008006" key="11">
    <source>
        <dbReference type="Google" id="ProtNLM"/>
    </source>
</evidence>
<keyword evidence="5" id="KW-0539">Nucleus</keyword>
<organism evidence="8 10">
    <name type="scientific">Takifugu flavidus</name>
    <name type="common">sansaifugu</name>
    <dbReference type="NCBI Taxonomy" id="433684"/>
    <lineage>
        <taxon>Eukaryota</taxon>
        <taxon>Metazoa</taxon>
        <taxon>Chordata</taxon>
        <taxon>Craniata</taxon>
        <taxon>Vertebrata</taxon>
        <taxon>Euteleostomi</taxon>
        <taxon>Actinopterygii</taxon>
        <taxon>Neopterygii</taxon>
        <taxon>Teleostei</taxon>
        <taxon>Neoteleostei</taxon>
        <taxon>Acanthomorphata</taxon>
        <taxon>Eupercaria</taxon>
        <taxon>Tetraodontiformes</taxon>
        <taxon>Tetradontoidea</taxon>
        <taxon>Tetraodontidae</taxon>
        <taxon>Takifugu</taxon>
    </lineage>
</organism>
<evidence type="ECO:0000259" key="6">
    <source>
        <dbReference type="Pfam" id="PF05699"/>
    </source>
</evidence>
<keyword evidence="2" id="KW-0479">Metal-binding</keyword>
<dbReference type="Proteomes" id="UP000324091">
    <property type="component" value="Chromosome 1"/>
</dbReference>
<dbReference type="PANTHER" id="PTHR46481:SF10">
    <property type="entry name" value="ZINC FINGER BED DOMAIN-CONTAINING PROTEIN 39"/>
    <property type="match status" value="1"/>
</dbReference>
<proteinExistence type="predicted"/>
<feature type="domain" description="Hermes trasposase DNA-binding" evidence="7">
    <location>
        <begin position="28"/>
        <end position="70"/>
    </location>
</feature>
<dbReference type="Gene3D" id="1.10.10.1070">
    <property type="entry name" value="Zinc finger, BED domain-containing"/>
    <property type="match status" value="1"/>
</dbReference>
<evidence type="ECO:0000256" key="1">
    <source>
        <dbReference type="ARBA" id="ARBA00004123"/>
    </source>
</evidence>
<gene>
    <name evidence="9" type="ORF">D4764_01G0007630</name>
    <name evidence="8" type="ORF">D4764_0289940</name>
</gene>
<dbReference type="InterPro" id="IPR052035">
    <property type="entry name" value="ZnF_BED_domain_contain"/>
</dbReference>
<sequence length="233" mass="25495">MRCGGISPASARDKGEPPLLCPLAPPSSQVKPVSLSRKQKLDEALVDMIVKDGRPFSIVEGEGFQNFIKILDPSYSIPSRKAVKAKVEARYTVAKEKALAEIKQTSAVGLTADMWTSVNMDAYLGVTCYHVSDSLDLATVLLEDVPLETATTSASASEQNHNLWALLDNYVESQHRISSASASAAVEIQRYLKEQILTRAEDPLKYWVAQKTLNPTLWKLACKYLCIPASSVP</sequence>
<dbReference type="GO" id="GO:0008270">
    <property type="term" value="F:zinc ion binding"/>
    <property type="evidence" value="ECO:0007669"/>
    <property type="project" value="UniProtKB-KW"/>
</dbReference>
<evidence type="ECO:0000313" key="8">
    <source>
        <dbReference type="EMBL" id="TWW54792.1"/>
    </source>
</evidence>
<dbReference type="InterPro" id="IPR018473">
    <property type="entry name" value="Hermes_transposase_DNA-db"/>
</dbReference>
<evidence type="ECO:0000256" key="2">
    <source>
        <dbReference type="ARBA" id="ARBA00022723"/>
    </source>
</evidence>
<evidence type="ECO:0000313" key="10">
    <source>
        <dbReference type="Proteomes" id="UP000324091"/>
    </source>
</evidence>